<evidence type="ECO:0000256" key="1">
    <source>
        <dbReference type="ARBA" id="ARBA00022679"/>
    </source>
</evidence>
<accession>A0A1M5EML8</accession>
<evidence type="ECO:0000313" key="4">
    <source>
        <dbReference type="EMBL" id="SHF80426.1"/>
    </source>
</evidence>
<feature type="domain" description="N-acetyltransferase" evidence="3">
    <location>
        <begin position="8"/>
        <end position="156"/>
    </location>
</feature>
<dbReference type="Proteomes" id="UP000184170">
    <property type="component" value="Unassembled WGS sequence"/>
</dbReference>
<keyword evidence="5" id="KW-1185">Reference proteome</keyword>
<proteinExistence type="predicted"/>
<dbReference type="AlphaFoldDB" id="A0A1M5EML8"/>
<dbReference type="PANTHER" id="PTHR43877:SF5">
    <property type="entry name" value="BLL8307 PROTEIN"/>
    <property type="match status" value="1"/>
</dbReference>
<dbReference type="STRING" id="494016.SAMN04487965_2742"/>
<dbReference type="Gene3D" id="3.40.630.30">
    <property type="match status" value="1"/>
</dbReference>
<dbReference type="CDD" id="cd04301">
    <property type="entry name" value="NAT_SF"/>
    <property type="match status" value="1"/>
</dbReference>
<dbReference type="EMBL" id="FQVA01000003">
    <property type="protein sequence ID" value="SHF80426.1"/>
    <property type="molecule type" value="Genomic_DNA"/>
</dbReference>
<reference evidence="5" key="1">
    <citation type="submission" date="2016-11" db="EMBL/GenBank/DDBJ databases">
        <authorList>
            <person name="Varghese N."/>
            <person name="Submissions S."/>
        </authorList>
    </citation>
    <scope>NUCLEOTIDE SEQUENCE [LARGE SCALE GENOMIC DNA]</scope>
    <source>
        <strain evidence="5">CGMCC 1.7063</strain>
    </source>
</reference>
<keyword evidence="1 4" id="KW-0808">Transferase</keyword>
<evidence type="ECO:0000256" key="2">
    <source>
        <dbReference type="ARBA" id="ARBA00023315"/>
    </source>
</evidence>
<dbReference type="InterPro" id="IPR016181">
    <property type="entry name" value="Acyl_CoA_acyltransferase"/>
</dbReference>
<name>A0A1M5EML8_9GAMM</name>
<protein>
    <submittedName>
        <fullName evidence="4">Putative acetyltransferase</fullName>
    </submittedName>
</protein>
<gene>
    <name evidence="4" type="ORF">SAMN04487965_2742</name>
</gene>
<dbReference type="PANTHER" id="PTHR43877">
    <property type="entry name" value="AMINOALKYLPHOSPHONATE N-ACETYLTRANSFERASE-RELATED-RELATED"/>
    <property type="match status" value="1"/>
</dbReference>
<evidence type="ECO:0000259" key="3">
    <source>
        <dbReference type="PROSITE" id="PS51186"/>
    </source>
</evidence>
<evidence type="ECO:0000313" key="5">
    <source>
        <dbReference type="Proteomes" id="UP000184170"/>
    </source>
</evidence>
<dbReference type="Pfam" id="PF00583">
    <property type="entry name" value="Acetyltransf_1"/>
    <property type="match status" value="1"/>
</dbReference>
<dbReference type="SUPFAM" id="SSF55729">
    <property type="entry name" value="Acyl-CoA N-acyltransferases (Nat)"/>
    <property type="match status" value="1"/>
</dbReference>
<dbReference type="PROSITE" id="PS51186">
    <property type="entry name" value="GNAT"/>
    <property type="match status" value="1"/>
</dbReference>
<dbReference type="InterPro" id="IPR000182">
    <property type="entry name" value="GNAT_dom"/>
</dbReference>
<dbReference type="InterPro" id="IPR050832">
    <property type="entry name" value="Bact_Acetyltransf"/>
</dbReference>
<dbReference type="RefSeq" id="WP_200797277.1">
    <property type="nucleotide sequence ID" value="NZ_FQVA01000003.1"/>
</dbReference>
<dbReference type="GO" id="GO:0016747">
    <property type="term" value="F:acyltransferase activity, transferring groups other than amino-acyl groups"/>
    <property type="evidence" value="ECO:0007669"/>
    <property type="project" value="InterPro"/>
</dbReference>
<sequence>MNEEHIEIAVDKFEDEGVVQLLEEHLSDMHANSPPGSVHALDIDALRAPSITFWCARVQGRALGCIALKELNAREAEIKSMRTTVLSRGKGIASLLLNHLLAEAGQRGYQRLYLETGSMDFFKPAHALYEKFGFRYRGPFGTYAEDPNSLFMELRL</sequence>
<organism evidence="4 5">
    <name type="scientific">Microbulbifer donghaiensis</name>
    <dbReference type="NCBI Taxonomy" id="494016"/>
    <lineage>
        <taxon>Bacteria</taxon>
        <taxon>Pseudomonadati</taxon>
        <taxon>Pseudomonadota</taxon>
        <taxon>Gammaproteobacteria</taxon>
        <taxon>Cellvibrionales</taxon>
        <taxon>Microbulbiferaceae</taxon>
        <taxon>Microbulbifer</taxon>
    </lineage>
</organism>
<keyword evidence="2" id="KW-0012">Acyltransferase</keyword>